<dbReference type="OrthoDB" id="2153661at2759"/>
<evidence type="ECO:0000256" key="3">
    <source>
        <dbReference type="ARBA" id="ARBA00022989"/>
    </source>
</evidence>
<dbReference type="Proteomes" id="UP000620124">
    <property type="component" value="Unassembled WGS sequence"/>
</dbReference>
<feature type="transmembrane region" description="Helical" evidence="5">
    <location>
        <begin position="329"/>
        <end position="352"/>
    </location>
</feature>
<evidence type="ECO:0000256" key="4">
    <source>
        <dbReference type="ARBA" id="ARBA00023136"/>
    </source>
</evidence>
<dbReference type="PROSITE" id="PS00217">
    <property type="entry name" value="SUGAR_TRANSPORT_2"/>
    <property type="match status" value="1"/>
</dbReference>
<dbReference type="EMBL" id="JACAZI010000008">
    <property type="protein sequence ID" value="KAF7354206.1"/>
    <property type="molecule type" value="Genomic_DNA"/>
</dbReference>
<dbReference type="InterPro" id="IPR005829">
    <property type="entry name" value="Sugar_transporter_CS"/>
</dbReference>
<feature type="transmembrane region" description="Helical" evidence="5">
    <location>
        <begin position="120"/>
        <end position="137"/>
    </location>
</feature>
<feature type="domain" description="Major facilitator superfamily (MFS) profile" evidence="6">
    <location>
        <begin position="43"/>
        <end position="540"/>
    </location>
</feature>
<feature type="transmembrane region" description="Helical" evidence="5">
    <location>
        <begin position="245"/>
        <end position="266"/>
    </location>
</feature>
<keyword evidence="2 5" id="KW-0812">Transmembrane</keyword>
<name>A0A8H7D015_9AGAR</name>
<dbReference type="Gene3D" id="1.20.1250.20">
    <property type="entry name" value="MFS general substrate transporter like domains"/>
    <property type="match status" value="2"/>
</dbReference>
<evidence type="ECO:0000313" key="8">
    <source>
        <dbReference type="Proteomes" id="UP000620124"/>
    </source>
</evidence>
<proteinExistence type="predicted"/>
<dbReference type="GO" id="GO:0016020">
    <property type="term" value="C:membrane"/>
    <property type="evidence" value="ECO:0007669"/>
    <property type="project" value="UniProtKB-SubCell"/>
</dbReference>
<organism evidence="7 8">
    <name type="scientific">Mycena venus</name>
    <dbReference type="NCBI Taxonomy" id="2733690"/>
    <lineage>
        <taxon>Eukaryota</taxon>
        <taxon>Fungi</taxon>
        <taxon>Dikarya</taxon>
        <taxon>Basidiomycota</taxon>
        <taxon>Agaricomycotina</taxon>
        <taxon>Agaricomycetes</taxon>
        <taxon>Agaricomycetidae</taxon>
        <taxon>Agaricales</taxon>
        <taxon>Marasmiineae</taxon>
        <taxon>Mycenaceae</taxon>
        <taxon>Mycena</taxon>
    </lineage>
</organism>
<accession>A0A8H7D015</accession>
<evidence type="ECO:0000259" key="6">
    <source>
        <dbReference type="PROSITE" id="PS50850"/>
    </source>
</evidence>
<feature type="transmembrane region" description="Helical" evidence="5">
    <location>
        <begin position="372"/>
        <end position="398"/>
    </location>
</feature>
<dbReference type="InterPro" id="IPR005828">
    <property type="entry name" value="MFS_sugar_transport-like"/>
</dbReference>
<feature type="transmembrane region" description="Helical" evidence="5">
    <location>
        <begin position="45"/>
        <end position="72"/>
    </location>
</feature>
<keyword evidence="8" id="KW-1185">Reference proteome</keyword>
<evidence type="ECO:0000313" key="7">
    <source>
        <dbReference type="EMBL" id="KAF7354206.1"/>
    </source>
</evidence>
<dbReference type="CDD" id="cd17364">
    <property type="entry name" value="MFS_PhT"/>
    <property type="match status" value="1"/>
</dbReference>
<dbReference type="PROSITE" id="PS50850">
    <property type="entry name" value="MFS"/>
    <property type="match status" value="1"/>
</dbReference>
<evidence type="ECO:0000256" key="1">
    <source>
        <dbReference type="ARBA" id="ARBA00004141"/>
    </source>
</evidence>
<sequence>MTFTDDESTVSHPQEGARILNALRIEALREVDGAQFIWFHRKVTLVAGVGFFTDAYDIFAINMAAIMLGYVYGHTPDPYCRPSLNPAQDLGLKIATPVGTLFGQLFFGWFADIVGRKKMYGVELVMMIVGTFAQATAADGQAMNIIAILIFWRFIVGLGVGGDYPLSATIASEFAPTRHRGRMMTGVFSAQGWGTLAASIVATFITIAYKEKISSDFPLCTLTCPTDPTQRLLCSPKSGLNHVDYMWRLLLGLGCVPGAIALYFRLTIPETPRFTMDIERNVARATAEIHGALNNNTGGYDPYAVTQRADAPRATRRDFLHFFGQRDNLLMLFGTAWSWFAIDVAFYTLSLNSSLILEAIKFGGSPDVYKNLYNLCIGNLILSLAGLIPGYLVCFVFIDSWGRKPIQLMGFAVLTCLFTIMASSFNRLIPFEGATTPGSAVPSKTVAFVFLYCLANFFQNFGPNTTSFIIPGEIFPTRYRATAHGISAATGKLGAIVAQCMFINLDPISKPQKNLALSFGVLAVFMLTGVGSTLLVPETKGISLEVLSNESQEGFMRPPPRRINVQDGVVIPLQDH</sequence>
<feature type="transmembrane region" description="Helical" evidence="5">
    <location>
        <begin position="441"/>
        <end position="458"/>
    </location>
</feature>
<comment type="subcellular location">
    <subcellularLocation>
        <location evidence="1">Membrane</location>
        <topology evidence="1">Multi-pass membrane protein</topology>
    </subcellularLocation>
</comment>
<feature type="transmembrane region" description="Helical" evidence="5">
    <location>
        <begin position="187"/>
        <end position="209"/>
    </location>
</feature>
<protein>
    <submittedName>
        <fullName evidence="7">Phosphate permease</fullName>
    </submittedName>
</protein>
<gene>
    <name evidence="7" type="ORF">MVEN_01108300</name>
</gene>
<reference evidence="7" key="1">
    <citation type="submission" date="2020-05" db="EMBL/GenBank/DDBJ databases">
        <title>Mycena genomes resolve the evolution of fungal bioluminescence.</title>
        <authorList>
            <person name="Tsai I.J."/>
        </authorList>
    </citation>
    <scope>NUCLEOTIDE SEQUENCE</scope>
    <source>
        <strain evidence="7">CCC161011</strain>
    </source>
</reference>
<dbReference type="AlphaFoldDB" id="A0A8H7D015"/>
<feature type="transmembrane region" description="Helical" evidence="5">
    <location>
        <begin position="143"/>
        <end position="166"/>
    </location>
</feature>
<feature type="transmembrane region" description="Helical" evidence="5">
    <location>
        <begin position="515"/>
        <end position="536"/>
    </location>
</feature>
<keyword evidence="4 5" id="KW-0472">Membrane</keyword>
<dbReference type="GO" id="GO:0022857">
    <property type="term" value="F:transmembrane transporter activity"/>
    <property type="evidence" value="ECO:0007669"/>
    <property type="project" value="InterPro"/>
</dbReference>
<evidence type="ECO:0000256" key="5">
    <source>
        <dbReference type="SAM" id="Phobius"/>
    </source>
</evidence>
<dbReference type="InterPro" id="IPR020846">
    <property type="entry name" value="MFS_dom"/>
</dbReference>
<keyword evidence="3 5" id="KW-1133">Transmembrane helix</keyword>
<feature type="transmembrane region" description="Helical" evidence="5">
    <location>
        <begin position="92"/>
        <end position="111"/>
    </location>
</feature>
<feature type="transmembrane region" description="Helical" evidence="5">
    <location>
        <begin position="410"/>
        <end position="429"/>
    </location>
</feature>
<dbReference type="Pfam" id="PF00083">
    <property type="entry name" value="Sugar_tr"/>
    <property type="match status" value="1"/>
</dbReference>
<dbReference type="SUPFAM" id="SSF103473">
    <property type="entry name" value="MFS general substrate transporter"/>
    <property type="match status" value="1"/>
</dbReference>
<comment type="caution">
    <text evidence="7">The sequence shown here is derived from an EMBL/GenBank/DDBJ whole genome shotgun (WGS) entry which is preliminary data.</text>
</comment>
<dbReference type="InterPro" id="IPR036259">
    <property type="entry name" value="MFS_trans_sf"/>
</dbReference>
<dbReference type="PANTHER" id="PTHR24064">
    <property type="entry name" value="SOLUTE CARRIER FAMILY 22 MEMBER"/>
    <property type="match status" value="1"/>
</dbReference>
<evidence type="ECO:0000256" key="2">
    <source>
        <dbReference type="ARBA" id="ARBA00022692"/>
    </source>
</evidence>